<keyword evidence="3" id="KW-1133">Transmembrane helix</keyword>
<feature type="compositionally biased region" description="Polar residues" evidence="2">
    <location>
        <begin position="404"/>
        <end position="414"/>
    </location>
</feature>
<keyword evidence="3" id="KW-0472">Membrane</keyword>
<keyword evidence="3" id="KW-0812">Transmembrane</keyword>
<protein>
    <recommendedName>
        <fullName evidence="4">Sulfotransferase domain-containing protein</fullName>
    </recommendedName>
</protein>
<proteinExistence type="inferred from homology"/>
<evidence type="ECO:0000313" key="6">
    <source>
        <dbReference type="Proteomes" id="UP000001307"/>
    </source>
</evidence>
<feature type="transmembrane region" description="Helical" evidence="3">
    <location>
        <begin position="142"/>
        <end position="164"/>
    </location>
</feature>
<reference evidence="5" key="1">
    <citation type="journal article" date="2010" name="Science">
        <title>Plasticity of animal genome architecture unmasked by rapid evolution of a pelagic tunicate.</title>
        <authorList>
            <person name="Denoeud F."/>
            <person name="Henriet S."/>
            <person name="Mungpakdee S."/>
            <person name="Aury J.M."/>
            <person name="Da Silva C."/>
            <person name="Brinkmann H."/>
            <person name="Mikhaleva J."/>
            <person name="Olsen L.C."/>
            <person name="Jubin C."/>
            <person name="Canestro C."/>
            <person name="Bouquet J.M."/>
            <person name="Danks G."/>
            <person name="Poulain J."/>
            <person name="Campsteijn C."/>
            <person name="Adamski M."/>
            <person name="Cross I."/>
            <person name="Yadetie F."/>
            <person name="Muffato M."/>
            <person name="Louis A."/>
            <person name="Butcher S."/>
            <person name="Tsagkogeorga G."/>
            <person name="Konrad A."/>
            <person name="Singh S."/>
            <person name="Jensen M.F."/>
            <person name="Cong E.H."/>
            <person name="Eikeseth-Otteraa H."/>
            <person name="Noel B."/>
            <person name="Anthouard V."/>
            <person name="Porcel B.M."/>
            <person name="Kachouri-Lafond R."/>
            <person name="Nishino A."/>
            <person name="Ugolini M."/>
            <person name="Chourrout P."/>
            <person name="Nishida H."/>
            <person name="Aasland R."/>
            <person name="Huzurbazar S."/>
            <person name="Westhof E."/>
            <person name="Delsuc F."/>
            <person name="Lehrach H."/>
            <person name="Reinhardt R."/>
            <person name="Weissenbach J."/>
            <person name="Roy S.W."/>
            <person name="Artiguenave F."/>
            <person name="Postlethwait J.H."/>
            <person name="Manak J.R."/>
            <person name="Thompson E.M."/>
            <person name="Jaillon O."/>
            <person name="Du Pasquier L."/>
            <person name="Boudinot P."/>
            <person name="Liberles D.A."/>
            <person name="Volff J.N."/>
            <person name="Philippe H."/>
            <person name="Lenhard B."/>
            <person name="Roest Crollius H."/>
            <person name="Wincker P."/>
            <person name="Chourrout D."/>
        </authorList>
    </citation>
    <scope>NUCLEOTIDE SEQUENCE [LARGE SCALE GENOMIC DNA]</scope>
</reference>
<dbReference type="InterPro" id="IPR051589">
    <property type="entry name" value="Sialate-O-sulfotransferase"/>
</dbReference>
<evidence type="ECO:0000256" key="3">
    <source>
        <dbReference type="SAM" id="Phobius"/>
    </source>
</evidence>
<dbReference type="AlphaFoldDB" id="E4XAC3"/>
<dbReference type="Proteomes" id="UP000001307">
    <property type="component" value="Unassembled WGS sequence"/>
</dbReference>
<evidence type="ECO:0000313" key="5">
    <source>
        <dbReference type="EMBL" id="CBY08660.1"/>
    </source>
</evidence>
<feature type="region of interest" description="Disordered" evidence="2">
    <location>
        <begin position="400"/>
        <end position="435"/>
    </location>
</feature>
<keyword evidence="6" id="KW-1185">Reference proteome</keyword>
<evidence type="ECO:0000256" key="2">
    <source>
        <dbReference type="SAM" id="MobiDB-lite"/>
    </source>
</evidence>
<evidence type="ECO:0000256" key="1">
    <source>
        <dbReference type="ARBA" id="ARBA00010236"/>
    </source>
</evidence>
<sequence>MICREKLAWTKFMSIPAPFWTKMNLTAVCLLAECARKVFRIDSQVLKITENHLEQPKPSGPLISLKSARDPEEFLSPELGENLFKPFNPNAFSGNSNPLPETIFDLPKKKKNKEEDKISTKEIDEEEMQEILNMKSEVKIPFWIIIAVGSSWLVLLWLAAWVGWKCRQCVQKKSDFDKEEIIATAKSLTRRNTTDPLPIPETLLKLYRDQSSSEVSKSYLIKDFQNSESTSQSSAEKFHHEDEKNNREASRDKRDNEKQGRNQGREGKSKDDRKTERATRGRGGYGVETSAESGIEISEPDQQRLTTLQEYHKSVNRQSSTSSAIPVNMLLAKDNLPSESKKERPVIPRRLTPEEIRQKELLQMVSQANNQILIRKNSSENGTNEESMDDVNVVPLGSKKISLGESNGQNIVKQENQKRSRKARSTPLSKWADSAKATNDQTGVCLAREIHENGQILPELPDEEKILRKERRRGRGNTRKIEKIKKKINKLDRECALTNSEIDLSELSDDGVMESSKMTCLKSTNALISFLFVLVLFSVSGILIFVTEENLDGLFERPKIMMQSSLDNINDIMAKFGNKEENCDLEVRLGEKGEFDVFPFVSFSGSGNTWARMLLEKTTGIYTGSIYTDKQLVAGGFVGERTVPRNGETLFQKAHVMKERRMPDPKGFIFMIRNPFDASIAEWKRRHGQSHAAVKNEKIFQEEKWNETAKNMLKSWKELSEEAIEIAKNGNLPFHLFYYEDLKANATKEMEKILDFIEQEKIYFVPDREKRLRCLQKKR</sequence>
<dbReference type="PANTHER" id="PTHR45964:SF5">
    <property type="entry name" value="WSCD FAMILY MEMBER CG9164"/>
    <property type="match status" value="1"/>
</dbReference>
<gene>
    <name evidence="5" type="ORF">GSOID_T00005243001</name>
</gene>
<dbReference type="Pfam" id="PF00685">
    <property type="entry name" value="Sulfotransfer_1"/>
    <property type="match status" value="1"/>
</dbReference>
<dbReference type="InterPro" id="IPR027417">
    <property type="entry name" value="P-loop_NTPase"/>
</dbReference>
<dbReference type="OrthoDB" id="10477577at2759"/>
<name>E4XAC3_OIKDI</name>
<dbReference type="PANTHER" id="PTHR45964">
    <property type="entry name" value="WSCD FAMILY MEMBER CG9164"/>
    <property type="match status" value="1"/>
</dbReference>
<dbReference type="Gene3D" id="3.40.50.300">
    <property type="entry name" value="P-loop containing nucleotide triphosphate hydrolases"/>
    <property type="match status" value="1"/>
</dbReference>
<organism evidence="5">
    <name type="scientific">Oikopleura dioica</name>
    <name type="common">Tunicate</name>
    <dbReference type="NCBI Taxonomy" id="34765"/>
    <lineage>
        <taxon>Eukaryota</taxon>
        <taxon>Metazoa</taxon>
        <taxon>Chordata</taxon>
        <taxon>Tunicata</taxon>
        <taxon>Appendicularia</taxon>
        <taxon>Copelata</taxon>
        <taxon>Oikopleuridae</taxon>
        <taxon>Oikopleura</taxon>
    </lineage>
</organism>
<comment type="similarity">
    <text evidence="1">Belongs to the WSCD family.</text>
</comment>
<accession>E4XAC3</accession>
<evidence type="ECO:0000259" key="4">
    <source>
        <dbReference type="Pfam" id="PF00685"/>
    </source>
</evidence>
<feature type="compositionally biased region" description="Basic and acidic residues" evidence="2">
    <location>
        <begin position="236"/>
        <end position="279"/>
    </location>
</feature>
<feature type="transmembrane region" description="Helical" evidence="3">
    <location>
        <begin position="526"/>
        <end position="547"/>
    </location>
</feature>
<feature type="compositionally biased region" description="Polar residues" evidence="2">
    <location>
        <begin position="226"/>
        <end position="235"/>
    </location>
</feature>
<dbReference type="SUPFAM" id="SSF52540">
    <property type="entry name" value="P-loop containing nucleoside triphosphate hydrolases"/>
    <property type="match status" value="1"/>
</dbReference>
<feature type="domain" description="Sulfotransferase" evidence="4">
    <location>
        <begin position="669"/>
        <end position="760"/>
    </location>
</feature>
<dbReference type="EMBL" id="FN653032">
    <property type="protein sequence ID" value="CBY08660.1"/>
    <property type="molecule type" value="Genomic_DNA"/>
</dbReference>
<dbReference type="InParanoid" id="E4XAC3"/>
<dbReference type="InterPro" id="IPR000863">
    <property type="entry name" value="Sulfotransferase_dom"/>
</dbReference>
<feature type="region of interest" description="Disordered" evidence="2">
    <location>
        <begin position="226"/>
        <end position="302"/>
    </location>
</feature>
<dbReference type="GO" id="GO:0008146">
    <property type="term" value="F:sulfotransferase activity"/>
    <property type="evidence" value="ECO:0007669"/>
    <property type="project" value="InterPro"/>
</dbReference>